<accession>A0ABW4NDE0</accession>
<comment type="caution">
    <text evidence="1">The sequence shown here is derived from an EMBL/GenBank/DDBJ whole genome shotgun (WGS) entry which is preliminary data.</text>
</comment>
<dbReference type="RefSeq" id="WP_380940402.1">
    <property type="nucleotide sequence ID" value="NZ_JBHUFC010000003.1"/>
</dbReference>
<name>A0ABW4NDE0_9SPHN</name>
<reference evidence="2" key="1">
    <citation type="journal article" date="2019" name="Int. J. Syst. Evol. Microbiol.">
        <title>The Global Catalogue of Microorganisms (GCM) 10K type strain sequencing project: providing services to taxonomists for standard genome sequencing and annotation.</title>
        <authorList>
            <consortium name="The Broad Institute Genomics Platform"/>
            <consortium name="The Broad Institute Genome Sequencing Center for Infectious Disease"/>
            <person name="Wu L."/>
            <person name="Ma J."/>
        </authorList>
    </citation>
    <scope>NUCLEOTIDE SEQUENCE [LARGE SCALE GENOMIC DNA]</scope>
    <source>
        <strain evidence="2">Q85</strain>
    </source>
</reference>
<organism evidence="1 2">
    <name type="scientific">Sphingomonas floccifaciens</name>
    <dbReference type="NCBI Taxonomy" id="1844115"/>
    <lineage>
        <taxon>Bacteria</taxon>
        <taxon>Pseudomonadati</taxon>
        <taxon>Pseudomonadota</taxon>
        <taxon>Alphaproteobacteria</taxon>
        <taxon>Sphingomonadales</taxon>
        <taxon>Sphingomonadaceae</taxon>
        <taxon>Sphingomonas</taxon>
    </lineage>
</organism>
<gene>
    <name evidence="1" type="ORF">ACFSC3_10730</name>
</gene>
<dbReference type="Proteomes" id="UP001597283">
    <property type="component" value="Unassembled WGS sequence"/>
</dbReference>
<evidence type="ECO:0000313" key="2">
    <source>
        <dbReference type="Proteomes" id="UP001597283"/>
    </source>
</evidence>
<evidence type="ECO:0000313" key="1">
    <source>
        <dbReference type="EMBL" id="MFD1788051.1"/>
    </source>
</evidence>
<dbReference type="Pfam" id="PF10983">
    <property type="entry name" value="DUF2793"/>
    <property type="match status" value="1"/>
</dbReference>
<sequence>MNETTPRLGMPLLAPGQAQKDLTHNEALALIDLMTQPTVVAIGRSDPPGAPSLGDCWVVGAAATGAWAGRENAIAGWTAGGWRFCAPRDGFVVHVAATGQRAMFLSGAWRNDLAPAAITDPSGGNVIDVQARTAIDQLLAALRGLHLIPQ</sequence>
<dbReference type="InterPro" id="IPR021251">
    <property type="entry name" value="DUF2793"/>
</dbReference>
<proteinExistence type="predicted"/>
<keyword evidence="2" id="KW-1185">Reference proteome</keyword>
<protein>
    <submittedName>
        <fullName evidence="1">DUF2793 domain-containing protein</fullName>
    </submittedName>
</protein>
<dbReference type="EMBL" id="JBHUFC010000003">
    <property type="protein sequence ID" value="MFD1788051.1"/>
    <property type="molecule type" value="Genomic_DNA"/>
</dbReference>